<sequence>MEDQGAQEAMAKYTVQVAMVDRGAQEAMAKYTVQEGAREAQAQEGAREVPALEGTLEDTQALEDAMEEAQALEGALEDWTGPVEPWESSTGGDEGESNPDWSTMSLWHIWLAIFSSVNPERRAVDGVRELAAPRVCERAMARVRESAAAGVRDRATAEVCERTTGSGLRMREELWRTGVSEGGPEGVSLLEQHMEDASWW</sequence>
<dbReference type="EMBL" id="JAMKFB020000189">
    <property type="protein sequence ID" value="KAL0152418.1"/>
    <property type="molecule type" value="Genomic_DNA"/>
</dbReference>
<comment type="caution">
    <text evidence="2">The sequence shown here is derived from an EMBL/GenBank/DDBJ whole genome shotgun (WGS) entry which is preliminary data.</text>
</comment>
<evidence type="ECO:0000313" key="3">
    <source>
        <dbReference type="Proteomes" id="UP001529510"/>
    </source>
</evidence>
<dbReference type="AlphaFoldDB" id="A0ABD0MWG0"/>
<name>A0ABD0MWG0_CIRMR</name>
<reference evidence="2 3" key="1">
    <citation type="submission" date="2024-05" db="EMBL/GenBank/DDBJ databases">
        <title>Genome sequencing and assembly of Indian major carp, Cirrhinus mrigala (Hamilton, 1822).</title>
        <authorList>
            <person name="Mohindra V."/>
            <person name="Chowdhury L.M."/>
            <person name="Lal K."/>
            <person name="Jena J.K."/>
        </authorList>
    </citation>
    <scope>NUCLEOTIDE SEQUENCE [LARGE SCALE GENOMIC DNA]</scope>
    <source>
        <strain evidence="2">CM1030</strain>
        <tissue evidence="2">Blood</tissue>
    </source>
</reference>
<gene>
    <name evidence="2" type="ORF">M9458_052141</name>
</gene>
<evidence type="ECO:0000313" key="2">
    <source>
        <dbReference type="EMBL" id="KAL0152418.1"/>
    </source>
</evidence>
<dbReference type="Proteomes" id="UP001529510">
    <property type="component" value="Unassembled WGS sequence"/>
</dbReference>
<proteinExistence type="predicted"/>
<organism evidence="2 3">
    <name type="scientific">Cirrhinus mrigala</name>
    <name type="common">Mrigala</name>
    <dbReference type="NCBI Taxonomy" id="683832"/>
    <lineage>
        <taxon>Eukaryota</taxon>
        <taxon>Metazoa</taxon>
        <taxon>Chordata</taxon>
        <taxon>Craniata</taxon>
        <taxon>Vertebrata</taxon>
        <taxon>Euteleostomi</taxon>
        <taxon>Actinopterygii</taxon>
        <taxon>Neopterygii</taxon>
        <taxon>Teleostei</taxon>
        <taxon>Ostariophysi</taxon>
        <taxon>Cypriniformes</taxon>
        <taxon>Cyprinidae</taxon>
        <taxon>Labeoninae</taxon>
        <taxon>Labeonini</taxon>
        <taxon>Cirrhinus</taxon>
    </lineage>
</organism>
<protein>
    <submittedName>
        <fullName evidence="2">Uncharacterized protein</fullName>
    </submittedName>
</protein>
<feature type="region of interest" description="Disordered" evidence="1">
    <location>
        <begin position="79"/>
        <end position="100"/>
    </location>
</feature>
<accession>A0ABD0MWG0</accession>
<evidence type="ECO:0000256" key="1">
    <source>
        <dbReference type="SAM" id="MobiDB-lite"/>
    </source>
</evidence>
<keyword evidence="3" id="KW-1185">Reference proteome</keyword>